<dbReference type="GO" id="GO:0006261">
    <property type="term" value="P:DNA-templated DNA replication"/>
    <property type="evidence" value="ECO:0007669"/>
    <property type="project" value="TreeGrafter"/>
</dbReference>
<dbReference type="SUPFAM" id="SSF52540">
    <property type="entry name" value="P-loop containing nucleoside triphosphate hydrolases"/>
    <property type="match status" value="1"/>
</dbReference>
<keyword evidence="5" id="KW-0235">DNA replication</keyword>
<dbReference type="AlphaFoldDB" id="A0A330LK13"/>
<keyword evidence="6" id="KW-0239">DNA-directed DNA polymerase</keyword>
<evidence type="ECO:0000313" key="9">
    <source>
        <dbReference type="EMBL" id="SQD77437.1"/>
    </source>
</evidence>
<dbReference type="PANTHER" id="PTHR11669">
    <property type="entry name" value="REPLICATION FACTOR C / DNA POLYMERASE III GAMMA-TAU SUBUNIT"/>
    <property type="match status" value="1"/>
</dbReference>
<dbReference type="InterPro" id="IPR050238">
    <property type="entry name" value="DNA_Rep/Repair_Clamp_Loader"/>
</dbReference>
<evidence type="ECO:0000256" key="7">
    <source>
        <dbReference type="ARBA" id="ARBA00049244"/>
    </source>
</evidence>
<evidence type="ECO:0000256" key="6">
    <source>
        <dbReference type="ARBA" id="ARBA00022932"/>
    </source>
</evidence>
<dbReference type="GO" id="GO:0003887">
    <property type="term" value="F:DNA-directed DNA polymerase activity"/>
    <property type="evidence" value="ECO:0007669"/>
    <property type="project" value="UniProtKB-KW"/>
</dbReference>
<dbReference type="EMBL" id="LS483250">
    <property type="protein sequence ID" value="SQD77437.1"/>
    <property type="molecule type" value="Genomic_DNA"/>
</dbReference>
<evidence type="ECO:0000313" key="10">
    <source>
        <dbReference type="Proteomes" id="UP000250163"/>
    </source>
</evidence>
<sequence length="323" mass="36798">MLYPWLLPHWEKQQTQMTAGRLHHALFITSASGMGKLSYAQTLAQTLLCKDPIGWEPCHQCHPCQLFETSVHPDYYLISTEPGKVIGVDRIRHISQKLNEHSQLGGNKVVIIEHAESFNLASANALLKTLEEPSNGSYLILLAENKSQVLPTIYSRCQKLHLPAPAEQESMAWLQQQFPIESPTLTAIRINHGAPLHTLSYLNNGDDDLRKEIFSNIMLLTTQPAAITRLCEIISDRTLEKLSWLQFILLDLQKVKRGVGIDYIVNTDQLEWLTHFSTQLSQDKITQLQSELTELRRLLMQNNNLTAETLVLSFLIKLKRFIN</sequence>
<dbReference type="GO" id="GO:0008408">
    <property type="term" value="F:3'-5' exonuclease activity"/>
    <property type="evidence" value="ECO:0007669"/>
    <property type="project" value="InterPro"/>
</dbReference>
<accession>A0A330LK13</accession>
<evidence type="ECO:0000256" key="4">
    <source>
        <dbReference type="ARBA" id="ARBA00022695"/>
    </source>
</evidence>
<dbReference type="Gene3D" id="1.20.272.10">
    <property type="match status" value="1"/>
</dbReference>
<dbReference type="Gene3D" id="3.40.50.300">
    <property type="entry name" value="P-loop containing nucleotide triphosphate hydrolases"/>
    <property type="match status" value="1"/>
</dbReference>
<dbReference type="Pfam" id="PF13177">
    <property type="entry name" value="DNA_pol3_delta2"/>
    <property type="match status" value="1"/>
</dbReference>
<protein>
    <recommendedName>
        <fullName evidence="2">DNA polymerase III subunit delta'</fullName>
        <ecNumber evidence="1">2.7.7.7</ecNumber>
    </recommendedName>
</protein>
<evidence type="ECO:0000259" key="8">
    <source>
        <dbReference type="Pfam" id="PF09115"/>
    </source>
</evidence>
<dbReference type="PANTHER" id="PTHR11669:SF8">
    <property type="entry name" value="DNA POLYMERASE III SUBUNIT DELTA"/>
    <property type="match status" value="1"/>
</dbReference>
<feature type="domain" description="DNA polymerase III delta subunit C-terminal" evidence="8">
    <location>
        <begin position="208"/>
        <end position="318"/>
    </location>
</feature>
<evidence type="ECO:0000256" key="5">
    <source>
        <dbReference type="ARBA" id="ARBA00022705"/>
    </source>
</evidence>
<name>A0A330LK13_9GAMM</name>
<dbReference type="InterPro" id="IPR008921">
    <property type="entry name" value="DNA_pol3_clamp-load_cplx_C"/>
</dbReference>
<dbReference type="NCBIfam" id="TIGR00678">
    <property type="entry name" value="holB"/>
    <property type="match status" value="1"/>
</dbReference>
<dbReference type="InterPro" id="IPR004622">
    <property type="entry name" value="DNA_pol_HolB"/>
</dbReference>
<dbReference type="KEGG" id="mya:MORIYA_0959"/>
<keyword evidence="3 9" id="KW-0808">Transferase</keyword>
<reference evidence="10" key="1">
    <citation type="submission" date="2018-05" db="EMBL/GenBank/DDBJ databases">
        <authorList>
            <person name="Cea G.-C."/>
            <person name="William W."/>
        </authorList>
    </citation>
    <scope>NUCLEOTIDE SEQUENCE [LARGE SCALE GENOMIC DNA]</scope>
    <source>
        <strain evidence="10">DB21MT 5</strain>
    </source>
</reference>
<evidence type="ECO:0000256" key="1">
    <source>
        <dbReference type="ARBA" id="ARBA00012417"/>
    </source>
</evidence>
<keyword evidence="4 9" id="KW-0548">Nucleotidyltransferase</keyword>
<dbReference type="InterPro" id="IPR015199">
    <property type="entry name" value="DNA_pol_III_delta_C"/>
</dbReference>
<dbReference type="OrthoDB" id="9811073at2"/>
<dbReference type="InterPro" id="IPR027417">
    <property type="entry name" value="P-loop_NTPase"/>
</dbReference>
<evidence type="ECO:0000256" key="2">
    <source>
        <dbReference type="ARBA" id="ARBA00014363"/>
    </source>
</evidence>
<proteinExistence type="predicted"/>
<keyword evidence="10" id="KW-1185">Reference proteome</keyword>
<evidence type="ECO:0000256" key="3">
    <source>
        <dbReference type="ARBA" id="ARBA00022679"/>
    </source>
</evidence>
<dbReference type="SUPFAM" id="SSF48019">
    <property type="entry name" value="post-AAA+ oligomerization domain-like"/>
    <property type="match status" value="1"/>
</dbReference>
<dbReference type="GO" id="GO:0009360">
    <property type="term" value="C:DNA polymerase III complex"/>
    <property type="evidence" value="ECO:0007669"/>
    <property type="project" value="InterPro"/>
</dbReference>
<comment type="catalytic activity">
    <reaction evidence="7">
        <text>DNA(n) + a 2'-deoxyribonucleoside 5'-triphosphate = DNA(n+1) + diphosphate</text>
        <dbReference type="Rhea" id="RHEA:22508"/>
        <dbReference type="Rhea" id="RHEA-COMP:17339"/>
        <dbReference type="Rhea" id="RHEA-COMP:17340"/>
        <dbReference type="ChEBI" id="CHEBI:33019"/>
        <dbReference type="ChEBI" id="CHEBI:61560"/>
        <dbReference type="ChEBI" id="CHEBI:173112"/>
        <dbReference type="EC" id="2.7.7.7"/>
    </reaction>
</comment>
<dbReference type="GO" id="GO:0003677">
    <property type="term" value="F:DNA binding"/>
    <property type="evidence" value="ECO:0007669"/>
    <property type="project" value="InterPro"/>
</dbReference>
<dbReference type="RefSeq" id="WP_112713050.1">
    <property type="nucleotide sequence ID" value="NZ_LS483250.1"/>
</dbReference>
<dbReference type="Proteomes" id="UP000250163">
    <property type="component" value="Chromosome MORIYA"/>
</dbReference>
<organism evidence="9 10">
    <name type="scientific">Moritella yayanosii</name>
    <dbReference type="NCBI Taxonomy" id="69539"/>
    <lineage>
        <taxon>Bacteria</taxon>
        <taxon>Pseudomonadati</taxon>
        <taxon>Pseudomonadota</taxon>
        <taxon>Gammaproteobacteria</taxon>
        <taxon>Alteromonadales</taxon>
        <taxon>Moritellaceae</taxon>
        <taxon>Moritella</taxon>
    </lineage>
</organism>
<gene>
    <name evidence="9" type="ORF">MORIYA_0959</name>
</gene>
<dbReference type="EC" id="2.7.7.7" evidence="1"/>
<dbReference type="Pfam" id="PF09115">
    <property type="entry name" value="DNApol3-delta_C"/>
    <property type="match status" value="1"/>
</dbReference>